<accession>A0A7S0UCQ0</accession>
<dbReference type="SUPFAM" id="SSF63825">
    <property type="entry name" value="YWTD domain"/>
    <property type="match status" value="1"/>
</dbReference>
<name>A0A7S0UCQ0_HEMAN</name>
<organism evidence="1">
    <name type="scientific">Hemiselmis andersenii</name>
    <name type="common">Cryptophyte alga</name>
    <dbReference type="NCBI Taxonomy" id="464988"/>
    <lineage>
        <taxon>Eukaryota</taxon>
        <taxon>Cryptophyceae</taxon>
        <taxon>Cryptomonadales</taxon>
        <taxon>Hemiselmidaceae</taxon>
        <taxon>Hemiselmis</taxon>
    </lineage>
</organism>
<dbReference type="EMBL" id="HBFK01038327">
    <property type="protein sequence ID" value="CAD8756695.1"/>
    <property type="molecule type" value="Transcribed_RNA"/>
</dbReference>
<dbReference type="AlphaFoldDB" id="A0A7S0UCQ0"/>
<proteinExistence type="predicted"/>
<dbReference type="Gene3D" id="2.120.10.30">
    <property type="entry name" value="TolB, C-terminal domain"/>
    <property type="match status" value="1"/>
</dbReference>
<evidence type="ECO:0000313" key="1">
    <source>
        <dbReference type="EMBL" id="CAD8756695.1"/>
    </source>
</evidence>
<gene>
    <name evidence="1" type="ORF">HAND1043_LOCUS23205</name>
</gene>
<sequence length="120" mass="12781">MDGPQAVVAHAATGSVLVSSYHRNRILVLDAETGKKLREFGGDELKRPVGMAVAPFGGEVLVSSHVTNEVLRYNASSGTHTGYFARGFGLWAPTGVAVGGDLSVWVATFADGVRRYGFWK</sequence>
<dbReference type="InterPro" id="IPR011042">
    <property type="entry name" value="6-blade_b-propeller_TolB-like"/>
</dbReference>
<protein>
    <submittedName>
        <fullName evidence="1">Uncharacterized protein</fullName>
    </submittedName>
</protein>
<reference evidence="1" key="1">
    <citation type="submission" date="2021-01" db="EMBL/GenBank/DDBJ databases">
        <authorList>
            <person name="Corre E."/>
            <person name="Pelletier E."/>
            <person name="Niang G."/>
            <person name="Scheremetjew M."/>
            <person name="Finn R."/>
            <person name="Kale V."/>
            <person name="Holt S."/>
            <person name="Cochrane G."/>
            <person name="Meng A."/>
            <person name="Brown T."/>
            <person name="Cohen L."/>
        </authorList>
    </citation>
    <scope>NUCLEOTIDE SEQUENCE</scope>
    <source>
        <strain evidence="1">CCMP441</strain>
    </source>
</reference>